<feature type="transmembrane region" description="Helical" evidence="1">
    <location>
        <begin position="149"/>
        <end position="167"/>
    </location>
</feature>
<evidence type="ECO:0000259" key="2">
    <source>
        <dbReference type="Pfam" id="PF16327"/>
    </source>
</evidence>
<evidence type="ECO:0000313" key="3">
    <source>
        <dbReference type="EMBL" id="GAA5252183.1"/>
    </source>
</evidence>
<evidence type="ECO:0000313" key="4">
    <source>
        <dbReference type="Proteomes" id="UP001628124"/>
    </source>
</evidence>
<dbReference type="EMBL" id="BAABMM010000019">
    <property type="protein sequence ID" value="GAA5252183.1"/>
    <property type="molecule type" value="Genomic_DNA"/>
</dbReference>
<comment type="caution">
    <text evidence="3">The sequence shown here is derived from an EMBL/GenBank/DDBJ whole genome shotgun (WGS) entry which is preliminary data.</text>
</comment>
<dbReference type="Pfam" id="PF16327">
    <property type="entry name" value="CcmF_C"/>
    <property type="match status" value="1"/>
</dbReference>
<dbReference type="Proteomes" id="UP001628124">
    <property type="component" value="Unassembled WGS sequence"/>
</dbReference>
<proteinExistence type="predicted"/>
<protein>
    <recommendedName>
        <fullName evidence="2">Cytochrome c-type biogenesis protein CcmF C-terminal domain-containing protein</fullName>
    </recommendedName>
</protein>
<keyword evidence="1" id="KW-0472">Membrane</keyword>
<gene>
    <name evidence="3" type="ORF">KNCP2_04710</name>
</gene>
<evidence type="ECO:0000256" key="1">
    <source>
        <dbReference type="SAM" id="Phobius"/>
    </source>
</evidence>
<accession>A0ABP9TUX7</accession>
<keyword evidence="4" id="KW-1185">Reference proteome</keyword>
<feature type="domain" description="Cytochrome c-type biogenesis protein CcmF C-terminal" evidence="2">
    <location>
        <begin position="17"/>
        <end position="167"/>
    </location>
</feature>
<name>A0ABP9TUX7_9RICK</name>
<dbReference type="InterPro" id="IPR032523">
    <property type="entry name" value="CcmF_C"/>
</dbReference>
<keyword evidence="1" id="KW-0812">Transmembrane</keyword>
<feature type="transmembrane region" description="Helical" evidence="1">
    <location>
        <begin position="21"/>
        <end position="42"/>
    </location>
</feature>
<sequence>MLHNMHYLLVKTNYFKNRLKASAASMILGHFGFALVTFSITMNSLLQGEMDFTGEVGTSKTFNKFKVTLQNIKFAQGKNYYRQIAEFWLEDNSRNITILKPENRLYIVEKSLSQESDIYSYLSYDLYAVLSNIDGDIIHAKIYYKPMMSFIWLGIILTASGFFIALIRNNSS</sequence>
<reference evidence="3 4" key="1">
    <citation type="journal article" date="2024" name="Microbiol. Immunol.">
        <title>Discovery of a novel spotted fever group Rickettsia, 'Candidatus Rickettsia kedanie,' in unfed larval chigger mites, Leptotrombidium scutellare.</title>
        <authorList>
            <person name="Ogawa M."/>
            <person name="Matsutani M."/>
            <person name="Katayama T."/>
            <person name="Takada N."/>
            <person name="Noda S."/>
            <person name="Takahashi M."/>
            <person name="Kageyama D."/>
            <person name="Hanaoka N."/>
            <person name="Ebihara H."/>
        </authorList>
    </citation>
    <scope>NUCLEOTIDE SEQUENCE [LARGE SCALE GENOMIC DNA]</scope>
    <source>
        <strain evidence="3 4">KNCP2-13</strain>
    </source>
</reference>
<organism evidence="3 4">
    <name type="scientific">Candidatus Rickettsia kedanie</name>
    <dbReference type="NCBI Taxonomy" id="3115352"/>
    <lineage>
        <taxon>Bacteria</taxon>
        <taxon>Pseudomonadati</taxon>
        <taxon>Pseudomonadota</taxon>
        <taxon>Alphaproteobacteria</taxon>
        <taxon>Rickettsiales</taxon>
        <taxon>Rickettsiaceae</taxon>
        <taxon>Rickettsieae</taxon>
        <taxon>Rickettsia</taxon>
        <taxon>spotted fever group</taxon>
    </lineage>
</organism>
<keyword evidence="1" id="KW-1133">Transmembrane helix</keyword>